<feature type="transmembrane region" description="Helical" evidence="1">
    <location>
        <begin position="395"/>
        <end position="415"/>
    </location>
</feature>
<protein>
    <recommendedName>
        <fullName evidence="4">O-antigen ligase</fullName>
    </recommendedName>
</protein>
<evidence type="ECO:0000256" key="1">
    <source>
        <dbReference type="SAM" id="Phobius"/>
    </source>
</evidence>
<gene>
    <name evidence="2" type="ORF">PSI9734_01595</name>
</gene>
<feature type="transmembrane region" description="Helical" evidence="1">
    <location>
        <begin position="367"/>
        <end position="389"/>
    </location>
</feature>
<feature type="transmembrane region" description="Helical" evidence="1">
    <location>
        <begin position="132"/>
        <end position="152"/>
    </location>
</feature>
<feature type="transmembrane region" description="Helical" evidence="1">
    <location>
        <begin position="13"/>
        <end position="32"/>
    </location>
</feature>
<keyword evidence="1" id="KW-0472">Membrane</keyword>
<feature type="transmembrane region" description="Helical" evidence="1">
    <location>
        <begin position="99"/>
        <end position="120"/>
    </location>
</feature>
<dbReference type="EMBL" id="CADCXY010000003">
    <property type="protein sequence ID" value="CAB0151182.1"/>
    <property type="molecule type" value="Genomic_DNA"/>
</dbReference>
<dbReference type="Proteomes" id="UP000481517">
    <property type="component" value="Unassembled WGS sequence"/>
</dbReference>
<feature type="transmembrane region" description="Helical" evidence="1">
    <location>
        <begin position="340"/>
        <end position="360"/>
    </location>
</feature>
<organism evidence="2 3">
    <name type="scientific">Pseudidiomarina piscicola</name>
    <dbReference type="NCBI Taxonomy" id="2614830"/>
    <lineage>
        <taxon>Bacteria</taxon>
        <taxon>Pseudomonadati</taxon>
        <taxon>Pseudomonadota</taxon>
        <taxon>Gammaproteobacteria</taxon>
        <taxon>Alteromonadales</taxon>
        <taxon>Idiomarinaceae</taxon>
        <taxon>Pseudidiomarina</taxon>
    </lineage>
</organism>
<name>A0A6S6WKA0_9GAMM</name>
<feature type="transmembrane region" description="Helical" evidence="1">
    <location>
        <begin position="234"/>
        <end position="252"/>
    </location>
</feature>
<keyword evidence="1" id="KW-1133">Transmembrane helix</keyword>
<feature type="transmembrane region" description="Helical" evidence="1">
    <location>
        <begin position="44"/>
        <end position="61"/>
    </location>
</feature>
<dbReference type="RefSeq" id="WP_173920572.1">
    <property type="nucleotide sequence ID" value="NZ_CADCXY010000003.1"/>
</dbReference>
<sequence>MTLTLSNERIGKLALIMLVYPLIWLDTLYGVFSFLGMEAIRISLLYRTAILLLGLIIVYTRTGILSWLIQVLILLWAFILVITSYPVGDTQFIIEFTQLTRWLYPFTVVMLILAAMERFGQHDQLLIKGVAYYGWVFGAFMLFSFVTGLGIPSYEEGVFGIKSFYVGGNDIGLAALISLTAMFVVLHQQFSWWRLAQIILCCSGLLLLGTKAGWAGAVMLVFGFSLLFRRMRWVVLPLVVVVALASANWIQANQDSLSYQLSQVQALLKGANPRERLIEAAEGQLEHYPNKAELTGGGYSFYTGSGRDYYVTHNNTTGIETYKAIEQEWYDLRGGYGVPFAVYVVLSHLLFMVMTLALWFKRPSVEHLGFFIASVLYVGHGLLAGHAFVSGQPSGLLAVMYAIVIYRLELGALGAECRNKRN</sequence>
<keyword evidence="1" id="KW-0812">Transmembrane</keyword>
<feature type="transmembrane region" description="Helical" evidence="1">
    <location>
        <begin position="192"/>
        <end position="222"/>
    </location>
</feature>
<proteinExistence type="predicted"/>
<keyword evidence="3" id="KW-1185">Reference proteome</keyword>
<evidence type="ECO:0000313" key="3">
    <source>
        <dbReference type="Proteomes" id="UP000481517"/>
    </source>
</evidence>
<reference evidence="2 3" key="1">
    <citation type="submission" date="2020-02" db="EMBL/GenBank/DDBJ databases">
        <authorList>
            <person name="Rodrigo-Torres L."/>
            <person name="Arahal R. D."/>
            <person name="Lucena T."/>
        </authorList>
    </citation>
    <scope>NUCLEOTIDE SEQUENCE [LARGE SCALE GENOMIC DNA]</scope>
    <source>
        <strain evidence="2 3">CECT 9734</strain>
    </source>
</reference>
<feature type="transmembrane region" description="Helical" evidence="1">
    <location>
        <begin position="164"/>
        <end position="186"/>
    </location>
</feature>
<dbReference type="AlphaFoldDB" id="A0A6S6WKA0"/>
<evidence type="ECO:0000313" key="2">
    <source>
        <dbReference type="EMBL" id="CAB0151182.1"/>
    </source>
</evidence>
<accession>A0A6S6WKA0</accession>
<evidence type="ECO:0008006" key="4">
    <source>
        <dbReference type="Google" id="ProtNLM"/>
    </source>
</evidence>
<feature type="transmembrane region" description="Helical" evidence="1">
    <location>
        <begin position="67"/>
        <end position="87"/>
    </location>
</feature>